<dbReference type="EMBL" id="MHRX01000021">
    <property type="protein sequence ID" value="OHA33864.1"/>
    <property type="molecule type" value="Genomic_DNA"/>
</dbReference>
<evidence type="ECO:0000313" key="3">
    <source>
        <dbReference type="EMBL" id="OHA33864.1"/>
    </source>
</evidence>
<reference evidence="3 4" key="1">
    <citation type="journal article" date="2016" name="Nat. Commun.">
        <title>Thousands of microbial genomes shed light on interconnected biogeochemical processes in an aquifer system.</title>
        <authorList>
            <person name="Anantharaman K."/>
            <person name="Brown C.T."/>
            <person name="Hug L.A."/>
            <person name="Sharon I."/>
            <person name="Castelle C.J."/>
            <person name="Probst A.J."/>
            <person name="Thomas B.C."/>
            <person name="Singh A."/>
            <person name="Wilkins M.J."/>
            <person name="Karaoz U."/>
            <person name="Brodie E.L."/>
            <person name="Williams K.H."/>
            <person name="Hubbard S.S."/>
            <person name="Banfield J.F."/>
        </authorList>
    </citation>
    <scope>NUCLEOTIDE SEQUENCE [LARGE SCALE GENOMIC DNA]</scope>
</reference>
<dbReference type="InterPro" id="IPR013852">
    <property type="entry name" value="Transl_elong_P/YeiP_CS"/>
</dbReference>
<dbReference type="PIRSF" id="PIRSF005901">
    <property type="entry name" value="EF-P"/>
    <property type="match status" value="1"/>
</dbReference>
<evidence type="ECO:0000256" key="1">
    <source>
        <dbReference type="ARBA" id="ARBA00009479"/>
    </source>
</evidence>
<dbReference type="InterPro" id="IPR008991">
    <property type="entry name" value="Translation_prot_SH3-like_sf"/>
</dbReference>
<dbReference type="InterPro" id="IPR015365">
    <property type="entry name" value="Elong-fact-P_C"/>
</dbReference>
<name>A0A1G2NCP6_9BACT</name>
<dbReference type="Pfam" id="PF09285">
    <property type="entry name" value="Elong-fact-P_C"/>
    <property type="match status" value="1"/>
</dbReference>
<dbReference type="SMART" id="SM00841">
    <property type="entry name" value="Elong-fact-P_C"/>
    <property type="match status" value="1"/>
</dbReference>
<dbReference type="Proteomes" id="UP000176221">
    <property type="component" value="Unassembled WGS sequence"/>
</dbReference>
<evidence type="ECO:0000259" key="2">
    <source>
        <dbReference type="SMART" id="SM00841"/>
    </source>
</evidence>
<dbReference type="Pfam" id="PF08207">
    <property type="entry name" value="EFP_N"/>
    <property type="match status" value="1"/>
</dbReference>
<dbReference type="FunFam" id="2.40.50.140:FF:000004">
    <property type="entry name" value="Elongation factor P"/>
    <property type="match status" value="1"/>
</dbReference>
<dbReference type="PANTHER" id="PTHR30053:SF12">
    <property type="entry name" value="ELONGATION FACTOR P (EF-P) FAMILY PROTEIN"/>
    <property type="match status" value="1"/>
</dbReference>
<accession>A0A1G2NCP6</accession>
<dbReference type="InterPro" id="IPR013185">
    <property type="entry name" value="Transl_elong_KOW-like"/>
</dbReference>
<dbReference type="PROSITE" id="PS01275">
    <property type="entry name" value="EFP"/>
    <property type="match status" value="1"/>
</dbReference>
<dbReference type="InterPro" id="IPR020599">
    <property type="entry name" value="Transl_elong_fac_P/YeiP"/>
</dbReference>
<comment type="caution">
    <text evidence="3">The sequence shown here is derived from an EMBL/GenBank/DDBJ whole genome shotgun (WGS) entry which is preliminary data.</text>
</comment>
<dbReference type="SUPFAM" id="SSF50104">
    <property type="entry name" value="Translation proteins SH3-like domain"/>
    <property type="match status" value="1"/>
</dbReference>
<evidence type="ECO:0000313" key="4">
    <source>
        <dbReference type="Proteomes" id="UP000176221"/>
    </source>
</evidence>
<dbReference type="PANTHER" id="PTHR30053">
    <property type="entry name" value="ELONGATION FACTOR P"/>
    <property type="match status" value="1"/>
</dbReference>
<proteinExistence type="inferred from homology"/>
<dbReference type="InterPro" id="IPR014722">
    <property type="entry name" value="Rib_uL2_dom2"/>
</dbReference>
<dbReference type="CDD" id="cd05794">
    <property type="entry name" value="S1_EF-P_repeat_2"/>
    <property type="match status" value="1"/>
</dbReference>
<dbReference type="STRING" id="1802319.A2928_00025"/>
<dbReference type="Gene3D" id="2.30.30.30">
    <property type="match status" value="1"/>
</dbReference>
<dbReference type="AlphaFoldDB" id="A0A1G2NCP6"/>
<protein>
    <recommendedName>
        <fullName evidence="2">Elongation factor P C-terminal domain-containing protein</fullName>
    </recommendedName>
</protein>
<comment type="similarity">
    <text evidence="1">Belongs to the elongation factor P family.</text>
</comment>
<organism evidence="3 4">
    <name type="scientific">Candidatus Taylorbacteria bacterium RIFCSPLOWO2_01_FULL_45_15b</name>
    <dbReference type="NCBI Taxonomy" id="1802319"/>
    <lineage>
        <taxon>Bacteria</taxon>
        <taxon>Candidatus Tayloriibacteriota</taxon>
    </lineage>
</organism>
<sequence length="199" mass="22384">MLEYNEVKERKYIVFDDEPYEVLTSHVFRKQQRKPVNATELRNLISGRVVEHSFQVSDKVEEAEIAKKPVKFIYQSKGEYWFCDIKNPADRFKLTPEQIGDVQIKFLKPNLEIDLLMFGDPNAEGGTGKGTVIGVKLPIKVELKVTEAADAVKGNTVSGGSKAVTLETGAEIYVPMFINQGDVLRINTETGEYVERVGK</sequence>
<dbReference type="GO" id="GO:0005829">
    <property type="term" value="C:cytosol"/>
    <property type="evidence" value="ECO:0007669"/>
    <property type="project" value="UniProtKB-ARBA"/>
</dbReference>
<dbReference type="SUPFAM" id="SSF50249">
    <property type="entry name" value="Nucleic acid-binding proteins"/>
    <property type="match status" value="1"/>
</dbReference>
<dbReference type="InterPro" id="IPR012340">
    <property type="entry name" value="NA-bd_OB-fold"/>
</dbReference>
<gene>
    <name evidence="3" type="ORF">A2928_00025</name>
</gene>
<dbReference type="GO" id="GO:0003746">
    <property type="term" value="F:translation elongation factor activity"/>
    <property type="evidence" value="ECO:0007669"/>
    <property type="project" value="TreeGrafter"/>
</dbReference>
<dbReference type="GO" id="GO:0043043">
    <property type="term" value="P:peptide biosynthetic process"/>
    <property type="evidence" value="ECO:0007669"/>
    <property type="project" value="InterPro"/>
</dbReference>
<dbReference type="Gene3D" id="2.40.50.140">
    <property type="entry name" value="Nucleic acid-binding proteins"/>
    <property type="match status" value="2"/>
</dbReference>
<feature type="domain" description="Elongation factor P C-terminal" evidence="2">
    <location>
        <begin position="141"/>
        <end position="196"/>
    </location>
</feature>